<dbReference type="PANTHER" id="PTHR48111">
    <property type="entry name" value="REGULATOR OF RPOS"/>
    <property type="match status" value="1"/>
</dbReference>
<dbReference type="GO" id="GO:0005829">
    <property type="term" value="C:cytosol"/>
    <property type="evidence" value="ECO:0007669"/>
    <property type="project" value="TreeGrafter"/>
</dbReference>
<dbReference type="Gene3D" id="6.10.250.690">
    <property type="match status" value="1"/>
</dbReference>
<evidence type="ECO:0000256" key="3">
    <source>
        <dbReference type="ARBA" id="ARBA00023125"/>
    </source>
</evidence>
<protein>
    <submittedName>
        <fullName evidence="8">DNA-binding response OmpR family regulator</fullName>
    </submittedName>
</protein>
<dbReference type="InterPro" id="IPR001867">
    <property type="entry name" value="OmpR/PhoB-type_DNA-bd"/>
</dbReference>
<organism evidence="8 9">
    <name type="scientific">Phyllobacterium bourgognense</name>
    <dbReference type="NCBI Taxonomy" id="314236"/>
    <lineage>
        <taxon>Bacteria</taxon>
        <taxon>Pseudomonadati</taxon>
        <taxon>Pseudomonadota</taxon>
        <taxon>Alphaproteobacteria</taxon>
        <taxon>Hyphomicrobiales</taxon>
        <taxon>Phyllobacteriaceae</taxon>
        <taxon>Phyllobacterium</taxon>
    </lineage>
</organism>
<dbReference type="PROSITE" id="PS50110">
    <property type="entry name" value="RESPONSE_REGULATORY"/>
    <property type="match status" value="1"/>
</dbReference>
<dbReference type="GO" id="GO:0000976">
    <property type="term" value="F:transcription cis-regulatory region binding"/>
    <property type="evidence" value="ECO:0007669"/>
    <property type="project" value="TreeGrafter"/>
</dbReference>
<keyword evidence="9" id="KW-1185">Reference proteome</keyword>
<dbReference type="Pfam" id="PF00486">
    <property type="entry name" value="Trans_reg_C"/>
    <property type="match status" value="1"/>
</dbReference>
<keyword evidence="2" id="KW-0902">Two-component regulatory system</keyword>
<proteinExistence type="predicted"/>
<dbReference type="RefSeq" id="WP_112525106.1">
    <property type="nucleotide sequence ID" value="NZ_QPJM01000004.1"/>
</dbReference>
<dbReference type="CDD" id="cd00383">
    <property type="entry name" value="trans_reg_C"/>
    <property type="match status" value="1"/>
</dbReference>
<dbReference type="GO" id="GO:0000156">
    <property type="term" value="F:phosphorelay response regulator activity"/>
    <property type="evidence" value="ECO:0007669"/>
    <property type="project" value="TreeGrafter"/>
</dbReference>
<dbReference type="SMART" id="SM00862">
    <property type="entry name" value="Trans_reg_C"/>
    <property type="match status" value="1"/>
</dbReference>
<dbReference type="OrthoDB" id="9802426at2"/>
<dbReference type="EMBL" id="QPJM01000004">
    <property type="protein sequence ID" value="RCW84304.1"/>
    <property type="molecule type" value="Genomic_DNA"/>
</dbReference>
<dbReference type="Pfam" id="PF00072">
    <property type="entry name" value="Response_reg"/>
    <property type="match status" value="1"/>
</dbReference>
<keyword evidence="1 4" id="KW-0597">Phosphoprotein</keyword>
<dbReference type="Gene3D" id="3.40.50.2300">
    <property type="match status" value="1"/>
</dbReference>
<evidence type="ECO:0000256" key="2">
    <source>
        <dbReference type="ARBA" id="ARBA00023012"/>
    </source>
</evidence>
<dbReference type="SMART" id="SM00448">
    <property type="entry name" value="REC"/>
    <property type="match status" value="1"/>
</dbReference>
<evidence type="ECO:0000259" key="7">
    <source>
        <dbReference type="PROSITE" id="PS51755"/>
    </source>
</evidence>
<reference evidence="8 9" key="1">
    <citation type="submission" date="2018-07" db="EMBL/GenBank/DDBJ databases">
        <title>Genomic Encyclopedia of Type Strains, Phase III (KMG-III): the genomes of soil and plant-associated and newly described type strains.</title>
        <authorList>
            <person name="Whitman W."/>
        </authorList>
    </citation>
    <scope>NUCLEOTIDE SEQUENCE [LARGE SCALE GENOMIC DNA]</scope>
    <source>
        <strain evidence="8 9">31-25a</strain>
    </source>
</reference>
<accession>A0A368Z1I1</accession>
<dbReference type="SUPFAM" id="SSF52172">
    <property type="entry name" value="CheY-like"/>
    <property type="match status" value="1"/>
</dbReference>
<evidence type="ECO:0000256" key="1">
    <source>
        <dbReference type="ARBA" id="ARBA00022553"/>
    </source>
</evidence>
<dbReference type="GO" id="GO:0032993">
    <property type="term" value="C:protein-DNA complex"/>
    <property type="evidence" value="ECO:0007669"/>
    <property type="project" value="TreeGrafter"/>
</dbReference>
<evidence type="ECO:0000313" key="8">
    <source>
        <dbReference type="EMBL" id="RCW84304.1"/>
    </source>
</evidence>
<dbReference type="InterPro" id="IPR011006">
    <property type="entry name" value="CheY-like_superfamily"/>
</dbReference>
<dbReference type="CDD" id="cd17574">
    <property type="entry name" value="REC_OmpR"/>
    <property type="match status" value="1"/>
</dbReference>
<dbReference type="PROSITE" id="PS51755">
    <property type="entry name" value="OMPR_PHOB"/>
    <property type="match status" value="1"/>
</dbReference>
<gene>
    <name evidence="8" type="ORF">C7476_10456</name>
</gene>
<dbReference type="InterPro" id="IPR036388">
    <property type="entry name" value="WH-like_DNA-bd_sf"/>
</dbReference>
<keyword evidence="3 5" id="KW-0238">DNA-binding</keyword>
<evidence type="ECO:0000313" key="9">
    <source>
        <dbReference type="Proteomes" id="UP000253324"/>
    </source>
</evidence>
<dbReference type="InterPro" id="IPR039420">
    <property type="entry name" value="WalR-like"/>
</dbReference>
<dbReference type="Gene3D" id="1.10.10.10">
    <property type="entry name" value="Winged helix-like DNA-binding domain superfamily/Winged helix DNA-binding domain"/>
    <property type="match status" value="1"/>
</dbReference>
<evidence type="ECO:0000259" key="6">
    <source>
        <dbReference type="PROSITE" id="PS50110"/>
    </source>
</evidence>
<dbReference type="Proteomes" id="UP000253324">
    <property type="component" value="Unassembled WGS sequence"/>
</dbReference>
<name>A0A368Z1I1_9HYPH</name>
<evidence type="ECO:0000256" key="4">
    <source>
        <dbReference type="PROSITE-ProRule" id="PRU00169"/>
    </source>
</evidence>
<evidence type="ECO:0000256" key="5">
    <source>
        <dbReference type="PROSITE-ProRule" id="PRU01091"/>
    </source>
</evidence>
<comment type="caution">
    <text evidence="8">The sequence shown here is derived from an EMBL/GenBank/DDBJ whole genome shotgun (WGS) entry which is preliminary data.</text>
</comment>
<dbReference type="GO" id="GO:0006355">
    <property type="term" value="P:regulation of DNA-templated transcription"/>
    <property type="evidence" value="ECO:0007669"/>
    <property type="project" value="InterPro"/>
</dbReference>
<feature type="domain" description="Response regulatory" evidence="6">
    <location>
        <begin position="5"/>
        <end position="120"/>
    </location>
</feature>
<feature type="domain" description="OmpR/PhoB-type" evidence="7">
    <location>
        <begin position="128"/>
        <end position="227"/>
    </location>
</feature>
<dbReference type="AlphaFoldDB" id="A0A368Z1I1"/>
<sequence length="227" mass="25402">MTARTILIVDDDADLRAILVEQLSLYEEFQIIEEDNATKAVQTARNGVVDLLIMDVGLPDMDGREAIKLLRKGGFKAPVIMLTGHDTDSDTILGLESGANDYVTKPFRFAVLLARIRAQLRQHEQSEDATFIVGPYTFKPGQKMLIDAKGSKIRLTEKEVAIIKYLYRAGGKVITRDILLEEVWGYNSGVTTHTLETHVYRLRQKIEHDPSNSTILVTESGGYKLIP</sequence>
<feature type="DNA-binding region" description="OmpR/PhoB-type" evidence="5">
    <location>
        <begin position="128"/>
        <end position="227"/>
    </location>
</feature>
<feature type="modified residue" description="4-aspartylphosphate" evidence="4">
    <location>
        <position position="55"/>
    </location>
</feature>
<dbReference type="PANTHER" id="PTHR48111:SF40">
    <property type="entry name" value="PHOSPHATE REGULON TRANSCRIPTIONAL REGULATORY PROTEIN PHOB"/>
    <property type="match status" value="1"/>
</dbReference>
<dbReference type="InterPro" id="IPR001789">
    <property type="entry name" value="Sig_transdc_resp-reg_receiver"/>
</dbReference>